<accession>A0A6J5Q1U4</accession>
<reference evidence="1" key="1">
    <citation type="submission" date="2020-05" db="EMBL/GenBank/DDBJ databases">
        <authorList>
            <person name="Chiriac C."/>
            <person name="Salcher M."/>
            <person name="Ghai R."/>
            <person name="Kavagutti S V."/>
        </authorList>
    </citation>
    <scope>NUCLEOTIDE SEQUENCE</scope>
</reference>
<dbReference type="EMBL" id="LR796947">
    <property type="protein sequence ID" value="CAB4177412.1"/>
    <property type="molecule type" value="Genomic_DNA"/>
</dbReference>
<proteinExistence type="predicted"/>
<gene>
    <name evidence="1" type="ORF">UFOVP999_52</name>
</gene>
<name>A0A6J5Q1U4_9CAUD</name>
<protein>
    <submittedName>
        <fullName evidence="1">Uncharacterized protein</fullName>
    </submittedName>
</protein>
<organism evidence="1">
    <name type="scientific">uncultured Caudovirales phage</name>
    <dbReference type="NCBI Taxonomy" id="2100421"/>
    <lineage>
        <taxon>Viruses</taxon>
        <taxon>Duplodnaviria</taxon>
        <taxon>Heunggongvirae</taxon>
        <taxon>Uroviricota</taxon>
        <taxon>Caudoviricetes</taxon>
        <taxon>Peduoviridae</taxon>
        <taxon>Maltschvirus</taxon>
        <taxon>Maltschvirus maltsch</taxon>
    </lineage>
</organism>
<sequence>MIPLARAAQPAAIAILRQATALYPKRLKASDGLLPSKAHIKQNPNSDHNSGFACDLSHDPKNGIDCKVAYVELQKDPRVKYLIFKGRIWSAMKGDRDFDGYSHPVHLHISINETAGTDTSPWFPWLGDAKKLNKVKAALKPNPKKKETK</sequence>
<evidence type="ECO:0000313" key="1">
    <source>
        <dbReference type="EMBL" id="CAB4177412.1"/>
    </source>
</evidence>